<evidence type="ECO:0000313" key="2">
    <source>
        <dbReference type="EMBL" id="KNZ62338.1"/>
    </source>
</evidence>
<accession>A0A0L6VNR1</accession>
<dbReference type="Pfam" id="PF05699">
    <property type="entry name" value="Dimer_Tnp_hAT"/>
    <property type="match status" value="1"/>
</dbReference>
<protein>
    <recommendedName>
        <fullName evidence="1">HAT C-terminal dimerisation domain-containing protein</fullName>
    </recommendedName>
</protein>
<dbReference type="Proteomes" id="UP000037035">
    <property type="component" value="Unassembled WGS sequence"/>
</dbReference>
<feature type="non-terminal residue" evidence="2">
    <location>
        <position position="1"/>
    </location>
</feature>
<feature type="non-terminal residue" evidence="2">
    <location>
        <position position="88"/>
    </location>
</feature>
<dbReference type="GO" id="GO:0046983">
    <property type="term" value="F:protein dimerization activity"/>
    <property type="evidence" value="ECO:0007669"/>
    <property type="project" value="InterPro"/>
</dbReference>
<dbReference type="InterPro" id="IPR008906">
    <property type="entry name" value="HATC_C_dom"/>
</dbReference>
<dbReference type="VEuPathDB" id="FungiDB:VP01_12836g1"/>
<gene>
    <name evidence="2" type="ORF">VP01_12836g1</name>
</gene>
<dbReference type="EMBL" id="LAVV01003150">
    <property type="protein sequence ID" value="KNZ62338.1"/>
    <property type="molecule type" value="Genomic_DNA"/>
</dbReference>
<keyword evidence="3" id="KW-1185">Reference proteome</keyword>
<comment type="caution">
    <text evidence="2">The sequence shown here is derived from an EMBL/GenBank/DDBJ whole genome shotgun (WGS) entry which is preliminary data.</text>
</comment>
<organism evidence="2 3">
    <name type="scientific">Puccinia sorghi</name>
    <dbReference type="NCBI Taxonomy" id="27349"/>
    <lineage>
        <taxon>Eukaryota</taxon>
        <taxon>Fungi</taxon>
        <taxon>Dikarya</taxon>
        <taxon>Basidiomycota</taxon>
        <taxon>Pucciniomycotina</taxon>
        <taxon>Pucciniomycetes</taxon>
        <taxon>Pucciniales</taxon>
        <taxon>Pucciniaceae</taxon>
        <taxon>Puccinia</taxon>
    </lineage>
</organism>
<evidence type="ECO:0000259" key="1">
    <source>
        <dbReference type="Pfam" id="PF05699"/>
    </source>
</evidence>
<dbReference type="AlphaFoldDB" id="A0A0L6VNR1"/>
<evidence type="ECO:0000313" key="3">
    <source>
        <dbReference type="Proteomes" id="UP000037035"/>
    </source>
</evidence>
<proteinExistence type="predicted"/>
<feature type="domain" description="HAT C-terminal dimerisation" evidence="1">
    <location>
        <begin position="41"/>
        <end position="79"/>
    </location>
</feature>
<sequence length="88" mass="9879">PMHTWQKHYPERLCSCPPSSTLPSVLKFLNLTFPKKHMVQKKVKHKYLVLSALAKDYLGCTASLSEVEKSFSAAENVCSSDCGKCYDP</sequence>
<name>A0A0L6VNR1_9BASI</name>
<reference evidence="2 3" key="1">
    <citation type="submission" date="2015-08" db="EMBL/GenBank/DDBJ databases">
        <title>Next Generation Sequencing and Analysis of the Genome of Puccinia sorghi L Schw, the Causal Agent of Maize Common Rust.</title>
        <authorList>
            <person name="Rochi L."/>
            <person name="Burguener G."/>
            <person name="Darino M."/>
            <person name="Turjanski A."/>
            <person name="Kreff E."/>
            <person name="Dieguez M.J."/>
            <person name="Sacco F."/>
        </authorList>
    </citation>
    <scope>NUCLEOTIDE SEQUENCE [LARGE SCALE GENOMIC DNA]</scope>
    <source>
        <strain evidence="2 3">RO10H11247</strain>
    </source>
</reference>